<accession>A0ACA9Q0B9</accession>
<feature type="non-terminal residue" evidence="1">
    <location>
        <position position="66"/>
    </location>
</feature>
<organism evidence="1 2">
    <name type="scientific">Acaulospora colombiana</name>
    <dbReference type="NCBI Taxonomy" id="27376"/>
    <lineage>
        <taxon>Eukaryota</taxon>
        <taxon>Fungi</taxon>
        <taxon>Fungi incertae sedis</taxon>
        <taxon>Mucoromycota</taxon>
        <taxon>Glomeromycotina</taxon>
        <taxon>Glomeromycetes</taxon>
        <taxon>Diversisporales</taxon>
        <taxon>Acaulosporaceae</taxon>
        <taxon>Acaulospora</taxon>
    </lineage>
</organism>
<proteinExistence type="predicted"/>
<reference evidence="1" key="1">
    <citation type="submission" date="2021-06" db="EMBL/GenBank/DDBJ databases">
        <authorList>
            <person name="Kallberg Y."/>
            <person name="Tangrot J."/>
            <person name="Rosling A."/>
        </authorList>
    </citation>
    <scope>NUCLEOTIDE SEQUENCE</scope>
    <source>
        <strain evidence="1">CL356</strain>
    </source>
</reference>
<evidence type="ECO:0000313" key="1">
    <source>
        <dbReference type="EMBL" id="CAG8728463.1"/>
    </source>
</evidence>
<feature type="non-terminal residue" evidence="1">
    <location>
        <position position="1"/>
    </location>
</feature>
<sequence>FHRETNRKLEVNAKLSAEVLSSIPGLHVIVPQGAMYMMVGINVDEFKDIKNDIEFSEKLLEEESIA</sequence>
<dbReference type="Proteomes" id="UP000789525">
    <property type="component" value="Unassembled WGS sequence"/>
</dbReference>
<keyword evidence="2" id="KW-1185">Reference proteome</keyword>
<comment type="caution">
    <text evidence="1">The sequence shown here is derived from an EMBL/GenBank/DDBJ whole genome shotgun (WGS) entry which is preliminary data.</text>
</comment>
<name>A0ACA9Q0B9_9GLOM</name>
<protein>
    <submittedName>
        <fullName evidence="1">1677_t:CDS:1</fullName>
    </submittedName>
</protein>
<evidence type="ECO:0000313" key="2">
    <source>
        <dbReference type="Proteomes" id="UP000789525"/>
    </source>
</evidence>
<gene>
    <name evidence="1" type="ORF">ACOLOM_LOCUS11493</name>
</gene>
<dbReference type="EMBL" id="CAJVPT010041665">
    <property type="protein sequence ID" value="CAG8728463.1"/>
    <property type="molecule type" value="Genomic_DNA"/>
</dbReference>